<gene>
    <name evidence="1" type="ORF">L195_g058569</name>
</gene>
<reference evidence="1 2" key="2">
    <citation type="journal article" date="2017" name="Front. Plant Sci.">
        <title>Gene Classification and Mining of Molecular Markers Useful in Red Clover (Trifolium pratense) Breeding.</title>
        <authorList>
            <person name="Istvanek J."/>
            <person name="Dluhosova J."/>
            <person name="Dluhos P."/>
            <person name="Patkova L."/>
            <person name="Nedelnik J."/>
            <person name="Repkova J."/>
        </authorList>
    </citation>
    <scope>NUCLEOTIDE SEQUENCE [LARGE SCALE GENOMIC DNA]</scope>
    <source>
        <strain evidence="2">cv. Tatra</strain>
        <tissue evidence="1">Young leaves</tissue>
    </source>
</reference>
<feature type="non-terminal residue" evidence="1">
    <location>
        <position position="1"/>
    </location>
</feature>
<sequence length="56" mass="6173">RCDVVEEVHHLFLNCPFSGVVWYDIISWLGILCVLPDNAIALASSFVGRVTSANQP</sequence>
<evidence type="ECO:0000313" key="2">
    <source>
        <dbReference type="Proteomes" id="UP000236291"/>
    </source>
</evidence>
<comment type="caution">
    <text evidence="1">The sequence shown here is derived from an EMBL/GenBank/DDBJ whole genome shotgun (WGS) entry which is preliminary data.</text>
</comment>
<evidence type="ECO:0000313" key="1">
    <source>
        <dbReference type="EMBL" id="PNX57189.1"/>
    </source>
</evidence>
<evidence type="ECO:0008006" key="3">
    <source>
        <dbReference type="Google" id="ProtNLM"/>
    </source>
</evidence>
<accession>A0A2K3JT22</accession>
<protein>
    <recommendedName>
        <fullName evidence="3">Reverse transcriptase zinc-binding domain-containing protein</fullName>
    </recommendedName>
</protein>
<dbReference type="EMBL" id="ASHM01122478">
    <property type="protein sequence ID" value="PNX57189.1"/>
    <property type="molecule type" value="Genomic_DNA"/>
</dbReference>
<name>A0A2K3JT22_TRIPR</name>
<dbReference type="Proteomes" id="UP000236291">
    <property type="component" value="Unassembled WGS sequence"/>
</dbReference>
<proteinExistence type="predicted"/>
<dbReference type="AlphaFoldDB" id="A0A2K3JT22"/>
<reference evidence="1 2" key="1">
    <citation type="journal article" date="2014" name="Am. J. Bot.">
        <title>Genome assembly and annotation for red clover (Trifolium pratense; Fabaceae).</title>
        <authorList>
            <person name="Istvanek J."/>
            <person name="Jaros M."/>
            <person name="Krenek A."/>
            <person name="Repkova J."/>
        </authorList>
    </citation>
    <scope>NUCLEOTIDE SEQUENCE [LARGE SCALE GENOMIC DNA]</scope>
    <source>
        <strain evidence="2">cv. Tatra</strain>
        <tissue evidence="1">Young leaves</tissue>
    </source>
</reference>
<organism evidence="1 2">
    <name type="scientific">Trifolium pratense</name>
    <name type="common">Red clover</name>
    <dbReference type="NCBI Taxonomy" id="57577"/>
    <lineage>
        <taxon>Eukaryota</taxon>
        <taxon>Viridiplantae</taxon>
        <taxon>Streptophyta</taxon>
        <taxon>Embryophyta</taxon>
        <taxon>Tracheophyta</taxon>
        <taxon>Spermatophyta</taxon>
        <taxon>Magnoliopsida</taxon>
        <taxon>eudicotyledons</taxon>
        <taxon>Gunneridae</taxon>
        <taxon>Pentapetalae</taxon>
        <taxon>rosids</taxon>
        <taxon>fabids</taxon>
        <taxon>Fabales</taxon>
        <taxon>Fabaceae</taxon>
        <taxon>Papilionoideae</taxon>
        <taxon>50 kb inversion clade</taxon>
        <taxon>NPAAA clade</taxon>
        <taxon>Hologalegina</taxon>
        <taxon>IRL clade</taxon>
        <taxon>Trifolieae</taxon>
        <taxon>Trifolium</taxon>
    </lineage>
</organism>